<keyword evidence="7 13" id="KW-0812">Transmembrane</keyword>
<evidence type="ECO:0000256" key="8">
    <source>
        <dbReference type="ARBA" id="ARBA00022741"/>
    </source>
</evidence>
<dbReference type="GO" id="GO:0016263">
    <property type="term" value="F:glycoprotein-N-acetylgalactosamine 3-beta-galactosyltransferase activity"/>
    <property type="evidence" value="ECO:0007669"/>
    <property type="project" value="UniProtKB-EC"/>
</dbReference>
<keyword evidence="9" id="KW-0735">Signal-anchor</keyword>
<evidence type="ECO:0000256" key="5">
    <source>
        <dbReference type="ARBA" id="ARBA00022676"/>
    </source>
</evidence>
<keyword evidence="6" id="KW-0808">Transferase</keyword>
<reference evidence="15" key="2">
    <citation type="journal article" date="2019" name="IMA Fungus">
        <title>Genome sequencing and comparison of five Tilletia species to identify candidate genes for the detection of regulated species infecting wheat.</title>
        <authorList>
            <person name="Nguyen H.D.T."/>
            <person name="Sultana T."/>
            <person name="Kesanakurti P."/>
            <person name="Hambleton S."/>
        </authorList>
    </citation>
    <scope>NUCLEOTIDE SEQUENCE</scope>
    <source>
        <strain evidence="15">DAOMC 236422</strain>
    </source>
</reference>
<dbReference type="Gene3D" id="3.90.550.50">
    <property type="match status" value="1"/>
</dbReference>
<comment type="subcellular location">
    <subcellularLocation>
        <location evidence="1">Membrane</location>
        <topology evidence="1">Single-pass type II membrane protein</topology>
    </subcellularLocation>
</comment>
<evidence type="ECO:0000256" key="9">
    <source>
        <dbReference type="ARBA" id="ARBA00022968"/>
    </source>
</evidence>
<dbReference type="EC" id="2.4.1.122" evidence="4"/>
<keyword evidence="5" id="KW-0328">Glycosyltransferase</keyword>
<dbReference type="Pfam" id="PF02434">
    <property type="entry name" value="Fringe"/>
    <property type="match status" value="1"/>
</dbReference>
<gene>
    <name evidence="15" type="ORF">A4X09_0g2410</name>
</gene>
<organism evidence="15 16">
    <name type="scientific">Tilletia walkeri</name>
    <dbReference type="NCBI Taxonomy" id="117179"/>
    <lineage>
        <taxon>Eukaryota</taxon>
        <taxon>Fungi</taxon>
        <taxon>Dikarya</taxon>
        <taxon>Basidiomycota</taxon>
        <taxon>Ustilaginomycotina</taxon>
        <taxon>Exobasidiomycetes</taxon>
        <taxon>Tilletiales</taxon>
        <taxon>Tilletiaceae</taxon>
        <taxon>Tilletia</taxon>
    </lineage>
</organism>
<evidence type="ECO:0000256" key="11">
    <source>
        <dbReference type="ARBA" id="ARBA00023136"/>
    </source>
</evidence>
<evidence type="ECO:0000256" key="3">
    <source>
        <dbReference type="ARBA" id="ARBA00006462"/>
    </source>
</evidence>
<keyword evidence="11 13" id="KW-0472">Membrane</keyword>
<proteinExistence type="inferred from homology"/>
<evidence type="ECO:0000256" key="1">
    <source>
        <dbReference type="ARBA" id="ARBA00004606"/>
    </source>
</evidence>
<evidence type="ECO:0000259" key="14">
    <source>
        <dbReference type="Pfam" id="PF02434"/>
    </source>
</evidence>
<comment type="caution">
    <text evidence="15">The sequence shown here is derived from an EMBL/GenBank/DDBJ whole genome shotgun (WGS) entry which is preliminary data.</text>
</comment>
<dbReference type="GO" id="GO:0016020">
    <property type="term" value="C:membrane"/>
    <property type="evidence" value="ECO:0007669"/>
    <property type="project" value="UniProtKB-SubCell"/>
</dbReference>
<protein>
    <recommendedName>
        <fullName evidence="4">N-acetylgalactosaminide beta-1,3-galactosyltransferase</fullName>
        <ecNumber evidence="4">2.4.1.122</ecNumber>
    </recommendedName>
</protein>
<feature type="domain" description="Fringe-like glycosyltransferase" evidence="14">
    <location>
        <begin position="188"/>
        <end position="288"/>
    </location>
</feature>
<sequence>MVRSVEYLPLAQHGQVRIHVPKARSGGKRRGIVGGLIVLLLLLAIPLLLLFGGSSWPVNALASKDAYMEHFRGAATIRPINDKAVLMYKTGHSVIYNRIPIQFIEPRPDIPNRMIYSDVPLQIAGFPVIDALANLTDLLGTSPAFSEYNRLQKAHKNGENVAASTVGWDLDRFKFAPLMTHAWKSFPNATWFVTIDGDSFVFWSTLLHWLERYFDRPEYDDWYLGYDEMADETRTKFFAHGGAGFVVSRGLVDALHKGDPDGHAFHRNVNFNLIGCGDCAMGAVIADVPGRNGHTDAGRDLFHHDGLDKLIFRPRLWHTYVLSLHHNSPAQLNLLRNWEKRFLPSIPEWDGVRQCDVLYGLTPAFLREPLQAYIRASDNVNKSRAGGADATAAKQVLARLNRTVVQPGWKADEVDRITCEGACLEQYGRGTSAEKCDRACDAHENCYGWQLSQASCTLAINGFRIGTPVDPKFQISTAWRLDRIAALERGMPCSDPAWRNATDARGHGLRPGRSDQTQTGLDKKWRLKGIVPVSAPRTGPWIRPQGPIPEEENSEKGGVYGIVANVD</sequence>
<dbReference type="AlphaFoldDB" id="A0A8X7NCE5"/>
<feature type="region of interest" description="Disordered" evidence="12">
    <location>
        <begin position="536"/>
        <end position="560"/>
    </location>
</feature>
<evidence type="ECO:0000256" key="13">
    <source>
        <dbReference type="SAM" id="Phobius"/>
    </source>
</evidence>
<keyword evidence="8" id="KW-0547">Nucleotide-binding</keyword>
<dbReference type="PANTHER" id="PTHR23033:SF47">
    <property type="entry name" value="APPLE DOMAIN-CONTAINING PROTEIN-RELATED"/>
    <property type="match status" value="1"/>
</dbReference>
<evidence type="ECO:0000256" key="10">
    <source>
        <dbReference type="ARBA" id="ARBA00022989"/>
    </source>
</evidence>
<evidence type="ECO:0000256" key="6">
    <source>
        <dbReference type="ARBA" id="ARBA00022679"/>
    </source>
</evidence>
<comment type="pathway">
    <text evidence="2">Protein modification; protein glycosylation.</text>
</comment>
<evidence type="ECO:0000256" key="7">
    <source>
        <dbReference type="ARBA" id="ARBA00022692"/>
    </source>
</evidence>
<dbReference type="InterPro" id="IPR003378">
    <property type="entry name" value="Fringe-like_glycosylTrfase"/>
</dbReference>
<comment type="similarity">
    <text evidence="3">Belongs to the glycosyltransferase 31 family. Beta3-Gal-T subfamily.</text>
</comment>
<evidence type="ECO:0000313" key="16">
    <source>
        <dbReference type="Proteomes" id="UP000078113"/>
    </source>
</evidence>
<dbReference type="PANTHER" id="PTHR23033">
    <property type="entry name" value="BETA1,3-GALACTOSYLTRANSFERASE"/>
    <property type="match status" value="1"/>
</dbReference>
<dbReference type="EMBL" id="LWDG02000071">
    <property type="protein sequence ID" value="KAE8269934.1"/>
    <property type="molecule type" value="Genomic_DNA"/>
</dbReference>
<evidence type="ECO:0000256" key="4">
    <source>
        <dbReference type="ARBA" id="ARBA00012557"/>
    </source>
</evidence>
<accession>A0A8X7NCE5</accession>
<reference evidence="15" key="1">
    <citation type="submission" date="2016-04" db="EMBL/GenBank/DDBJ databases">
        <authorList>
            <person name="Nguyen H.D."/>
            <person name="Samba Siva P."/>
            <person name="Cullis J."/>
            <person name="Levesque C.A."/>
            <person name="Hambleton S."/>
        </authorList>
    </citation>
    <scope>NUCLEOTIDE SEQUENCE</scope>
    <source>
        <strain evidence="15">DAOMC 236422</strain>
    </source>
</reference>
<evidence type="ECO:0000256" key="2">
    <source>
        <dbReference type="ARBA" id="ARBA00004922"/>
    </source>
</evidence>
<dbReference type="Proteomes" id="UP000078113">
    <property type="component" value="Unassembled WGS sequence"/>
</dbReference>
<evidence type="ECO:0000313" key="15">
    <source>
        <dbReference type="EMBL" id="KAE8269934.1"/>
    </source>
</evidence>
<keyword evidence="10 13" id="KW-1133">Transmembrane helix</keyword>
<keyword evidence="16" id="KW-1185">Reference proteome</keyword>
<feature type="transmembrane region" description="Helical" evidence="13">
    <location>
        <begin position="32"/>
        <end position="53"/>
    </location>
</feature>
<dbReference type="GO" id="GO:0000166">
    <property type="term" value="F:nucleotide binding"/>
    <property type="evidence" value="ECO:0007669"/>
    <property type="project" value="UniProtKB-KW"/>
</dbReference>
<name>A0A8X7NCE5_9BASI</name>
<feature type="region of interest" description="Disordered" evidence="12">
    <location>
        <begin position="502"/>
        <end position="521"/>
    </location>
</feature>
<evidence type="ECO:0000256" key="12">
    <source>
        <dbReference type="SAM" id="MobiDB-lite"/>
    </source>
</evidence>
<dbReference type="InterPro" id="IPR026050">
    <property type="entry name" value="C1GALT1/C1GALT1_chp1"/>
</dbReference>